<evidence type="ECO:0000256" key="5">
    <source>
        <dbReference type="ARBA" id="ARBA00022898"/>
    </source>
</evidence>
<evidence type="ECO:0000313" key="8">
    <source>
        <dbReference type="EMBL" id="GEQ05896.1"/>
    </source>
</evidence>
<evidence type="ECO:0000256" key="6">
    <source>
        <dbReference type="RuleBase" id="RU003693"/>
    </source>
</evidence>
<comment type="similarity">
    <text evidence="6">Belongs to the class-II pyridoxal-phosphate-dependent aminotransferase family.</text>
</comment>
<reference evidence="9 10" key="1">
    <citation type="submission" date="2018-06" db="EMBL/GenBank/DDBJ databases">
        <authorList>
            <consortium name="Pathogen Informatics"/>
            <person name="Doyle S."/>
        </authorList>
    </citation>
    <scope>NUCLEOTIDE SEQUENCE [LARGE SCALE GENOMIC DNA]</scope>
    <source>
        <strain evidence="9 10">NCTC12195</strain>
    </source>
</reference>
<dbReference type="EMBL" id="UHDK01000001">
    <property type="protein sequence ID" value="SUM34853.1"/>
    <property type="molecule type" value="Genomic_DNA"/>
</dbReference>
<evidence type="ECO:0000256" key="2">
    <source>
        <dbReference type="ARBA" id="ARBA00015148"/>
    </source>
</evidence>
<dbReference type="OrthoDB" id="9813612at2"/>
<protein>
    <recommendedName>
        <fullName evidence="2">Putative pyridoxal phosphate-dependent acyltransferase</fullName>
    </recommendedName>
</protein>
<dbReference type="Gene3D" id="3.40.640.10">
    <property type="entry name" value="Type I PLP-dependent aspartate aminotransferase-like (Major domain)"/>
    <property type="match status" value="1"/>
</dbReference>
<dbReference type="STRING" id="1293.SH09_08425"/>
<dbReference type="InterPro" id="IPR015424">
    <property type="entry name" value="PyrdxlP-dep_Trfase"/>
</dbReference>
<dbReference type="PROSITE" id="PS00599">
    <property type="entry name" value="AA_TRANSFER_CLASS_2"/>
    <property type="match status" value="1"/>
</dbReference>
<keyword evidence="5 6" id="KW-0663">Pyridoxal phosphate</keyword>
<keyword evidence="4 9" id="KW-0808">Transferase</keyword>
<dbReference type="Pfam" id="PF00155">
    <property type="entry name" value="Aminotran_1_2"/>
    <property type="match status" value="1"/>
</dbReference>
<dbReference type="SUPFAM" id="SSF53383">
    <property type="entry name" value="PLP-dependent transferases"/>
    <property type="match status" value="1"/>
</dbReference>
<dbReference type="InterPro" id="IPR004839">
    <property type="entry name" value="Aminotransferase_I/II_large"/>
</dbReference>
<dbReference type="AlphaFoldDB" id="A0A0D0QVI9"/>
<evidence type="ECO:0000259" key="7">
    <source>
        <dbReference type="Pfam" id="PF00155"/>
    </source>
</evidence>
<evidence type="ECO:0000313" key="11">
    <source>
        <dbReference type="Proteomes" id="UP000321057"/>
    </source>
</evidence>
<dbReference type="Proteomes" id="UP000255277">
    <property type="component" value="Unassembled WGS sequence"/>
</dbReference>
<dbReference type="Gene3D" id="3.90.1150.10">
    <property type="entry name" value="Aspartate Aminotransferase, domain 1"/>
    <property type="match status" value="1"/>
</dbReference>
<gene>
    <name evidence="9" type="primary">hisC_2</name>
    <name evidence="9" type="ORF">NCTC12195_04380</name>
    <name evidence="8" type="ORF">SGA02_17240</name>
</gene>
<dbReference type="Proteomes" id="UP000321057">
    <property type="component" value="Unassembled WGS sequence"/>
</dbReference>
<organism evidence="9 10">
    <name type="scientific">Staphylococcus gallinarum</name>
    <dbReference type="NCBI Taxonomy" id="1293"/>
    <lineage>
        <taxon>Bacteria</taxon>
        <taxon>Bacillati</taxon>
        <taxon>Bacillota</taxon>
        <taxon>Bacilli</taxon>
        <taxon>Bacillales</taxon>
        <taxon>Staphylococcaceae</taxon>
        <taxon>Staphylococcus</taxon>
    </lineage>
</organism>
<dbReference type="PANTHER" id="PTHR42885">
    <property type="entry name" value="HISTIDINOL-PHOSPHATE AMINOTRANSFERASE-RELATED"/>
    <property type="match status" value="1"/>
</dbReference>
<keyword evidence="11" id="KW-1185">Reference proteome</keyword>
<dbReference type="GO" id="GO:0030170">
    <property type="term" value="F:pyridoxal phosphate binding"/>
    <property type="evidence" value="ECO:0007669"/>
    <property type="project" value="InterPro"/>
</dbReference>
<accession>A0A0D0QVI9</accession>
<evidence type="ECO:0000313" key="9">
    <source>
        <dbReference type="EMBL" id="SUM34853.1"/>
    </source>
</evidence>
<dbReference type="InterPro" id="IPR015421">
    <property type="entry name" value="PyrdxlP-dep_Trfase_major"/>
</dbReference>
<dbReference type="GO" id="GO:0008483">
    <property type="term" value="F:transaminase activity"/>
    <property type="evidence" value="ECO:0007669"/>
    <property type="project" value="UniProtKB-KW"/>
</dbReference>
<evidence type="ECO:0000256" key="3">
    <source>
        <dbReference type="ARBA" id="ARBA00022576"/>
    </source>
</evidence>
<name>A0A0D0QVI9_STAGA</name>
<evidence type="ECO:0000313" key="10">
    <source>
        <dbReference type="Proteomes" id="UP000255277"/>
    </source>
</evidence>
<dbReference type="RefSeq" id="WP_042739212.1">
    <property type="nucleotide sequence ID" value="NZ_BKAX01000004.1"/>
</dbReference>
<dbReference type="EMBL" id="BKAX01000004">
    <property type="protein sequence ID" value="GEQ05896.1"/>
    <property type="molecule type" value="Genomic_DNA"/>
</dbReference>
<dbReference type="PANTHER" id="PTHR42885:SF2">
    <property type="entry name" value="HISTIDINOL-PHOSPHATE AMINOTRANSFERASE"/>
    <property type="match status" value="1"/>
</dbReference>
<evidence type="ECO:0000256" key="4">
    <source>
        <dbReference type="ARBA" id="ARBA00022679"/>
    </source>
</evidence>
<keyword evidence="3 9" id="KW-0032">Aminotransferase</keyword>
<dbReference type="InterPro" id="IPR001917">
    <property type="entry name" value="Aminotrans_II_pyridoxalP_BS"/>
</dbReference>
<reference evidence="8 11" key="2">
    <citation type="submission" date="2019-07" db="EMBL/GenBank/DDBJ databases">
        <title>Whole genome shotgun sequence of Staphylococcus gallinarum NBRC 109767.</title>
        <authorList>
            <person name="Hosoyama A."/>
            <person name="Uohara A."/>
            <person name="Ohji S."/>
            <person name="Ichikawa N."/>
        </authorList>
    </citation>
    <scope>NUCLEOTIDE SEQUENCE [LARGE SCALE GENOMIC DNA]</scope>
    <source>
        <strain evidence="8 11">NBRC 109767</strain>
    </source>
</reference>
<dbReference type="InterPro" id="IPR015422">
    <property type="entry name" value="PyrdxlP-dep_Trfase_small"/>
</dbReference>
<evidence type="ECO:0000256" key="1">
    <source>
        <dbReference type="ARBA" id="ARBA00001933"/>
    </source>
</evidence>
<sequence>MIRINKNESPLRPLSNEQLADIIQQATFNFYPDDEYNRFKTAYAKYFNLKPTQITAGNGSDELIQKLMLIMPDGPVLTLNPDFFMYQAYAGQVNRPIEFVDAEDDLTFNLDTILQRIDDVRPAFFIMSNPHNPTGHQYSLPFLTAIADKMKAIGGYFVIDEAYLDFGEAYEIDLAPHILQMRTLSKAFGIAGLRLGVLIGTEETIQRIQRIEHPYPLNTITLYIAIYMFEHEKMTASFIEEQRRLAIKLRNIFESKVSDIIKIYPSATNFVLTKGEAAHSLGKYIQEHGFLPRLYDEPNMADYVRYSIATDEQLDQLAEIIKNWRIQYDLSKEA</sequence>
<comment type="cofactor">
    <cofactor evidence="1 6">
        <name>pyridoxal 5'-phosphate</name>
        <dbReference type="ChEBI" id="CHEBI:597326"/>
    </cofactor>
</comment>
<proteinExistence type="inferred from homology"/>
<feature type="domain" description="Aminotransferase class I/classII large" evidence="7">
    <location>
        <begin position="18"/>
        <end position="321"/>
    </location>
</feature>
<dbReference type="CDD" id="cd00609">
    <property type="entry name" value="AAT_like"/>
    <property type="match status" value="1"/>
</dbReference>